<feature type="non-terminal residue" evidence="2">
    <location>
        <position position="1"/>
    </location>
</feature>
<proteinExistence type="inferred from homology"/>
<evidence type="ECO:0000313" key="3">
    <source>
        <dbReference type="Proteomes" id="UP000324897"/>
    </source>
</evidence>
<gene>
    <name evidence="2" type="ORF">EJB05_36692</name>
</gene>
<dbReference type="Gramene" id="TVU20484">
    <property type="protein sequence ID" value="TVU20484"/>
    <property type="gene ID" value="EJB05_36692"/>
</dbReference>
<dbReference type="InterPro" id="IPR007608">
    <property type="entry name" value="Senescence_reg_S40"/>
</dbReference>
<dbReference type="Proteomes" id="UP000324897">
    <property type="component" value="Chromosome 7"/>
</dbReference>
<comment type="caution">
    <text evidence="2">The sequence shown here is derived from an EMBL/GenBank/DDBJ whole genome shotgun (WGS) entry which is preliminary data.</text>
</comment>
<evidence type="ECO:0000313" key="2">
    <source>
        <dbReference type="EMBL" id="TVU20484.1"/>
    </source>
</evidence>
<dbReference type="PANTHER" id="PTHR10797">
    <property type="entry name" value="CCR4-NOT TRANSCRIPTION COMPLEX SUBUNIT"/>
    <property type="match status" value="1"/>
</dbReference>
<dbReference type="EMBL" id="RWGY01000029">
    <property type="protein sequence ID" value="TVU20484.1"/>
    <property type="molecule type" value="Genomic_DNA"/>
</dbReference>
<dbReference type="Pfam" id="PF04520">
    <property type="entry name" value="Senescence_reg"/>
    <property type="match status" value="1"/>
</dbReference>
<dbReference type="OrthoDB" id="688889at2759"/>
<dbReference type="InterPro" id="IPR036397">
    <property type="entry name" value="RNaseH_sf"/>
</dbReference>
<evidence type="ECO:0000256" key="1">
    <source>
        <dbReference type="ARBA" id="ARBA00034773"/>
    </source>
</evidence>
<dbReference type="AlphaFoldDB" id="A0A5J9UAH6"/>
<dbReference type="GO" id="GO:0030014">
    <property type="term" value="C:CCR4-NOT complex"/>
    <property type="evidence" value="ECO:0007669"/>
    <property type="project" value="InterPro"/>
</dbReference>
<protein>
    <submittedName>
        <fullName evidence="2">Uncharacterized protein</fullName>
    </submittedName>
</protein>
<reference evidence="2 3" key="1">
    <citation type="journal article" date="2019" name="Sci. Rep.">
        <title>A high-quality genome of Eragrostis curvula grass provides insights into Poaceae evolution and supports new strategies to enhance forage quality.</title>
        <authorList>
            <person name="Carballo J."/>
            <person name="Santos B.A.C.M."/>
            <person name="Zappacosta D."/>
            <person name="Garbus I."/>
            <person name="Selva J.P."/>
            <person name="Gallo C.A."/>
            <person name="Diaz A."/>
            <person name="Albertini E."/>
            <person name="Caccamo M."/>
            <person name="Echenique V."/>
        </authorList>
    </citation>
    <scope>NUCLEOTIDE SEQUENCE [LARGE SCALE GENOMIC DNA]</scope>
    <source>
        <strain evidence="3">cv. Victoria</strain>
        <tissue evidence="2">Leaf</tissue>
    </source>
</reference>
<dbReference type="Gene3D" id="3.30.420.10">
    <property type="entry name" value="Ribonuclease H-like superfamily/Ribonuclease H"/>
    <property type="match status" value="1"/>
</dbReference>
<dbReference type="GO" id="GO:0010150">
    <property type="term" value="P:leaf senescence"/>
    <property type="evidence" value="ECO:0007669"/>
    <property type="project" value="UniProtKB-ARBA"/>
</dbReference>
<dbReference type="InterPro" id="IPR039637">
    <property type="entry name" value="CNOT7/CNOT8/Pop2"/>
</dbReference>
<keyword evidence="3" id="KW-1185">Reference proteome</keyword>
<dbReference type="GO" id="GO:0004535">
    <property type="term" value="F:poly(A)-specific ribonuclease activity"/>
    <property type="evidence" value="ECO:0007669"/>
    <property type="project" value="InterPro"/>
</dbReference>
<dbReference type="GO" id="GO:0003676">
    <property type="term" value="F:nucleic acid binding"/>
    <property type="evidence" value="ECO:0007669"/>
    <property type="project" value="InterPro"/>
</dbReference>
<sequence>MPPPPLVVDVWADNQDAEVARIHGLLRDFDIAAVATSYDVPAGPFLPASPRSPALPRILESCYEAVRSRVDRVRFAQLGLALFNCDGELGGVWRFHLGDTAAGDARFLAGIGVDPARRQRADPHRVCRAVRESSRAIIPRGVWVTSDGADDVAYLVRHICGGRLPCRRDEFVHVCATSFPALYDLRVLAEWTTVVRLRAYSIDALSSWPLAIFSTLLLAMEELDEFEVLWPDTNGGPHEPAAKTPPEASGPPRAVHYCGLVRSRPVDVPRPARSRRWRDGGEEVEDGEAIVPPHLLLSGRRRSETAWTLRTPCTRARDMRRLRISVLRMTGFIEG</sequence>
<dbReference type="SUPFAM" id="SSF53098">
    <property type="entry name" value="Ribonuclease H-like"/>
    <property type="match status" value="1"/>
</dbReference>
<dbReference type="InterPro" id="IPR012337">
    <property type="entry name" value="RNaseH-like_sf"/>
</dbReference>
<name>A0A5J9UAH6_9POAL</name>
<comment type="similarity">
    <text evidence="1">Belongs to the senescence regulator S40 family.</text>
</comment>
<organism evidence="2 3">
    <name type="scientific">Eragrostis curvula</name>
    <name type="common">weeping love grass</name>
    <dbReference type="NCBI Taxonomy" id="38414"/>
    <lineage>
        <taxon>Eukaryota</taxon>
        <taxon>Viridiplantae</taxon>
        <taxon>Streptophyta</taxon>
        <taxon>Embryophyta</taxon>
        <taxon>Tracheophyta</taxon>
        <taxon>Spermatophyta</taxon>
        <taxon>Magnoliopsida</taxon>
        <taxon>Liliopsida</taxon>
        <taxon>Poales</taxon>
        <taxon>Poaceae</taxon>
        <taxon>PACMAD clade</taxon>
        <taxon>Chloridoideae</taxon>
        <taxon>Eragrostideae</taxon>
        <taxon>Eragrostidinae</taxon>
        <taxon>Eragrostis</taxon>
    </lineage>
</organism>
<accession>A0A5J9UAH6</accession>